<sequence length="76" mass="7610">MCGIQIGAEELENILVNRGPGASGEEAVACGVQIGAPEVSRVLANRSSAQLEDAACGIQIGAPENATLQHNAGPNA</sequence>
<dbReference type="OrthoDB" id="9855034at2"/>
<organism evidence="1 2">
    <name type="scientific">Micromonospora acroterricola</name>
    <dbReference type="NCBI Taxonomy" id="2202421"/>
    <lineage>
        <taxon>Bacteria</taxon>
        <taxon>Bacillati</taxon>
        <taxon>Actinomycetota</taxon>
        <taxon>Actinomycetes</taxon>
        <taxon>Micromonosporales</taxon>
        <taxon>Micromonosporaceae</taxon>
        <taxon>Micromonospora</taxon>
    </lineage>
</organism>
<dbReference type="AlphaFoldDB" id="A0A317D3X8"/>
<protein>
    <submittedName>
        <fullName evidence="1">Uncharacterized protein</fullName>
    </submittedName>
</protein>
<name>A0A317D3X8_9ACTN</name>
<proteinExistence type="predicted"/>
<dbReference type="Proteomes" id="UP000245410">
    <property type="component" value="Unassembled WGS sequence"/>
</dbReference>
<evidence type="ECO:0000313" key="2">
    <source>
        <dbReference type="Proteomes" id="UP000245410"/>
    </source>
</evidence>
<dbReference type="EMBL" id="QGKR01000226">
    <property type="protein sequence ID" value="PWR07285.1"/>
    <property type="molecule type" value="Genomic_DNA"/>
</dbReference>
<dbReference type="RefSeq" id="WP_109818870.1">
    <property type="nucleotide sequence ID" value="NZ_QGKR01000226.1"/>
</dbReference>
<reference evidence="1 2" key="1">
    <citation type="submission" date="2018-05" db="EMBL/GenBank/DDBJ databases">
        <title>Micromonospora atacamensis sp. nov., a novel actinobacteria isolated from high altitude Atacama Desert soil.</title>
        <authorList>
            <person name="Carro L."/>
            <person name="Golinska P."/>
            <person name="Klenk H.-P."/>
            <person name="Goodfellow M."/>
        </authorList>
    </citation>
    <scope>NUCLEOTIDE SEQUENCE [LARGE SCALE GENOMIC DNA]</scope>
    <source>
        <strain evidence="1 2">5R2A7</strain>
    </source>
</reference>
<gene>
    <name evidence="1" type="ORF">DKT68_19670</name>
</gene>
<accession>A0A317D3X8</accession>
<comment type="caution">
    <text evidence="1">The sequence shown here is derived from an EMBL/GenBank/DDBJ whole genome shotgun (WGS) entry which is preliminary data.</text>
</comment>
<evidence type="ECO:0000313" key="1">
    <source>
        <dbReference type="EMBL" id="PWR07285.1"/>
    </source>
</evidence>
<keyword evidence="2" id="KW-1185">Reference proteome</keyword>